<proteinExistence type="predicted"/>
<feature type="region of interest" description="Disordered" evidence="1">
    <location>
        <begin position="1"/>
        <end position="20"/>
    </location>
</feature>
<dbReference type="Proteomes" id="UP000183417">
    <property type="component" value="Unassembled WGS sequence"/>
</dbReference>
<dbReference type="GeneID" id="94691050"/>
<sequence length="148" mass="16678">MSRPDELSKQQEEASQKNDESIIEAFKKLEAEVGPGRRLPTVETVASMSGVARNTVRNRDWALKRLKHIKEAYKAARVGKDIAAGAESQPTPAQLVTALQEQVDGLLRQNAMLYEEVLYLRKLVATKDLELDELRSSRELSGNVRYLR</sequence>
<dbReference type="EMBL" id="FNPE01000002">
    <property type="protein sequence ID" value="SDX96166.1"/>
    <property type="molecule type" value="Genomic_DNA"/>
</dbReference>
<evidence type="ECO:0008006" key="4">
    <source>
        <dbReference type="Google" id="ProtNLM"/>
    </source>
</evidence>
<evidence type="ECO:0000313" key="2">
    <source>
        <dbReference type="EMBL" id="SDX96166.1"/>
    </source>
</evidence>
<protein>
    <recommendedName>
        <fullName evidence="4">Replication region DNA-binding N-term</fullName>
    </recommendedName>
</protein>
<name>A0A1H3FYW6_9BURK</name>
<dbReference type="RefSeq" id="WP_074920938.1">
    <property type="nucleotide sequence ID" value="NZ_CP141274.1"/>
</dbReference>
<organism evidence="2 3">
    <name type="scientific">Delftia lacustris</name>
    <dbReference type="NCBI Taxonomy" id="558537"/>
    <lineage>
        <taxon>Bacteria</taxon>
        <taxon>Pseudomonadati</taxon>
        <taxon>Pseudomonadota</taxon>
        <taxon>Betaproteobacteria</taxon>
        <taxon>Burkholderiales</taxon>
        <taxon>Comamonadaceae</taxon>
        <taxon>Delftia</taxon>
    </lineage>
</organism>
<accession>A0A1H3FYW6</accession>
<evidence type="ECO:0000313" key="3">
    <source>
        <dbReference type="Proteomes" id="UP000183417"/>
    </source>
</evidence>
<dbReference type="AlphaFoldDB" id="A0A1H3FYW6"/>
<gene>
    <name evidence="2" type="ORF">SAMN05421547_1023</name>
</gene>
<reference evidence="2 3" key="1">
    <citation type="submission" date="2016-10" db="EMBL/GenBank/DDBJ databases">
        <authorList>
            <person name="de Groot N.N."/>
        </authorList>
    </citation>
    <scope>NUCLEOTIDE SEQUENCE [LARGE SCALE GENOMIC DNA]</scope>
    <source>
        <strain evidence="2 3">LMG 24775</strain>
    </source>
</reference>
<evidence type="ECO:0000256" key="1">
    <source>
        <dbReference type="SAM" id="MobiDB-lite"/>
    </source>
</evidence>